<dbReference type="GO" id="GO:0016020">
    <property type="term" value="C:membrane"/>
    <property type="evidence" value="ECO:0007669"/>
    <property type="project" value="InterPro"/>
</dbReference>
<feature type="domain" description="HAMP" evidence="6">
    <location>
        <begin position="150"/>
        <end position="198"/>
    </location>
</feature>
<dbReference type="InterPro" id="IPR004089">
    <property type="entry name" value="MCPsignal_dom"/>
</dbReference>
<name>A0A6L7G3Y4_9RHOB</name>
<dbReference type="Gene3D" id="1.10.287.950">
    <property type="entry name" value="Methyl-accepting chemotaxis protein"/>
    <property type="match status" value="1"/>
</dbReference>
<evidence type="ECO:0000313" key="8">
    <source>
        <dbReference type="Proteomes" id="UP000477911"/>
    </source>
</evidence>
<proteinExistence type="inferred from homology"/>
<dbReference type="PANTHER" id="PTHR43531">
    <property type="entry name" value="PROTEIN ICFG"/>
    <property type="match status" value="1"/>
</dbReference>
<accession>A0A6L7G3Y4</accession>
<feature type="domain" description="Methyl-accepting transducer" evidence="5">
    <location>
        <begin position="203"/>
        <end position="432"/>
    </location>
</feature>
<dbReference type="Proteomes" id="UP000477911">
    <property type="component" value="Unassembled WGS sequence"/>
</dbReference>
<feature type="region of interest" description="Disordered" evidence="4">
    <location>
        <begin position="400"/>
        <end position="432"/>
    </location>
</feature>
<evidence type="ECO:0000256" key="2">
    <source>
        <dbReference type="ARBA" id="ARBA00029447"/>
    </source>
</evidence>
<evidence type="ECO:0000313" key="7">
    <source>
        <dbReference type="EMBL" id="MXN18227.1"/>
    </source>
</evidence>
<dbReference type="EMBL" id="WUMU01000010">
    <property type="protein sequence ID" value="MXN18227.1"/>
    <property type="molecule type" value="Genomic_DNA"/>
</dbReference>
<dbReference type="RefSeq" id="WP_160894345.1">
    <property type="nucleotide sequence ID" value="NZ_WUMU01000010.1"/>
</dbReference>
<evidence type="ECO:0000259" key="5">
    <source>
        <dbReference type="PROSITE" id="PS50111"/>
    </source>
</evidence>
<protein>
    <submittedName>
        <fullName evidence="7">Chemotaxis protein</fullName>
    </submittedName>
</protein>
<dbReference type="SMART" id="SM00283">
    <property type="entry name" value="MA"/>
    <property type="match status" value="1"/>
</dbReference>
<feature type="compositionally biased region" description="Basic and acidic residues" evidence="4">
    <location>
        <begin position="453"/>
        <end position="464"/>
    </location>
</feature>
<keyword evidence="8" id="KW-1185">Reference proteome</keyword>
<dbReference type="InterPro" id="IPR003660">
    <property type="entry name" value="HAMP_dom"/>
</dbReference>
<dbReference type="AlphaFoldDB" id="A0A6L7G3Y4"/>
<feature type="compositionally biased region" description="Polar residues" evidence="4">
    <location>
        <begin position="412"/>
        <end position="423"/>
    </location>
</feature>
<reference evidence="7 8" key="1">
    <citation type="submission" date="2019-12" db="EMBL/GenBank/DDBJ databases">
        <authorList>
            <person name="Li M."/>
        </authorList>
    </citation>
    <scope>NUCLEOTIDE SEQUENCE [LARGE SCALE GENOMIC DNA]</scope>
    <source>
        <strain evidence="7 8">GBMRC 2024</strain>
    </source>
</reference>
<gene>
    <name evidence="7" type="ORF">GR170_10295</name>
</gene>
<evidence type="ECO:0000259" key="6">
    <source>
        <dbReference type="PROSITE" id="PS50885"/>
    </source>
</evidence>
<comment type="caution">
    <text evidence="7">The sequence shown here is derived from an EMBL/GenBank/DDBJ whole genome shotgun (WGS) entry which is preliminary data.</text>
</comment>
<evidence type="ECO:0000256" key="1">
    <source>
        <dbReference type="ARBA" id="ARBA00022500"/>
    </source>
</evidence>
<dbReference type="PANTHER" id="PTHR43531:SF11">
    <property type="entry name" value="METHYL-ACCEPTING CHEMOTAXIS PROTEIN 3"/>
    <property type="match status" value="1"/>
</dbReference>
<dbReference type="InterPro" id="IPR051310">
    <property type="entry name" value="MCP_chemotaxis"/>
</dbReference>
<sequence>MTIETEIKRWNKEEQQLGEQVRSLIEGELRQILVRAYRVVAPDMASMSEDLYQKELRKFRRISTGDFSDAYFREQAEIAADIAQKINFPTYLQGYGHYAGGLMAALAAATKDMKTARQQQLFNQLSMGIFADVAVAMHHFFEAEAKADHKAMEVLGRAMRNLAAGDLTHRVGEEAPKKIERARQDFNEAMETLQATLSDIATSSAEVQMGSQHIASALEALSTRTERQAAAMDTSHASLDRVSQTVKSTADGARKASAAATEAHDMVSRSSDGMTQTQAAMQEILTSSKEIANIVSVIDTIAMQTNLLALNAGVEAARAGEAGRGFAVVATEVRSLAHRSAEAAKTIRDLIEQSSKHVSRGGKLVDETSQALGMTRDKVGEINALLRAIRSSAEEQEGSISQISSAISQSSDFTQQNASMSEETSAEAVRLRDQSDVLSGLIGQFRVEGGGAHGRDPAGERRTG</sequence>
<dbReference type="PROSITE" id="PS50111">
    <property type="entry name" value="CHEMOTAXIS_TRANSDUC_2"/>
    <property type="match status" value="1"/>
</dbReference>
<organism evidence="7 8">
    <name type="scientific">Pseudooceanicola albus</name>
    <dbReference type="NCBI Taxonomy" id="2692189"/>
    <lineage>
        <taxon>Bacteria</taxon>
        <taxon>Pseudomonadati</taxon>
        <taxon>Pseudomonadota</taxon>
        <taxon>Alphaproteobacteria</taxon>
        <taxon>Rhodobacterales</taxon>
        <taxon>Paracoccaceae</taxon>
        <taxon>Pseudooceanicola</taxon>
    </lineage>
</organism>
<dbReference type="GO" id="GO:0006935">
    <property type="term" value="P:chemotaxis"/>
    <property type="evidence" value="ECO:0007669"/>
    <property type="project" value="UniProtKB-KW"/>
</dbReference>
<dbReference type="PROSITE" id="PS50885">
    <property type="entry name" value="HAMP"/>
    <property type="match status" value="1"/>
</dbReference>
<dbReference type="PRINTS" id="PR00260">
    <property type="entry name" value="CHEMTRNSDUCR"/>
</dbReference>
<dbReference type="GO" id="GO:0007165">
    <property type="term" value="P:signal transduction"/>
    <property type="evidence" value="ECO:0007669"/>
    <property type="project" value="UniProtKB-KW"/>
</dbReference>
<dbReference type="Pfam" id="PF00015">
    <property type="entry name" value="MCPsignal"/>
    <property type="match status" value="1"/>
</dbReference>
<comment type="similarity">
    <text evidence="2">Belongs to the methyl-accepting chemotaxis (MCP) protein family.</text>
</comment>
<feature type="compositionally biased region" description="Low complexity" evidence="4">
    <location>
        <begin position="400"/>
        <end position="411"/>
    </location>
</feature>
<keyword evidence="1" id="KW-0145">Chemotaxis</keyword>
<dbReference type="GO" id="GO:0004888">
    <property type="term" value="F:transmembrane signaling receptor activity"/>
    <property type="evidence" value="ECO:0007669"/>
    <property type="project" value="InterPro"/>
</dbReference>
<evidence type="ECO:0000256" key="4">
    <source>
        <dbReference type="SAM" id="MobiDB-lite"/>
    </source>
</evidence>
<dbReference type="SUPFAM" id="SSF58104">
    <property type="entry name" value="Methyl-accepting chemotaxis protein (MCP) signaling domain"/>
    <property type="match status" value="1"/>
</dbReference>
<keyword evidence="3" id="KW-0807">Transducer</keyword>
<evidence type="ECO:0000256" key="3">
    <source>
        <dbReference type="PROSITE-ProRule" id="PRU00284"/>
    </source>
</evidence>
<feature type="region of interest" description="Disordered" evidence="4">
    <location>
        <begin position="445"/>
        <end position="464"/>
    </location>
</feature>
<dbReference type="InterPro" id="IPR004090">
    <property type="entry name" value="Chemotax_Me-accpt_rcpt"/>
</dbReference>